<feature type="compositionally biased region" description="Low complexity" evidence="6">
    <location>
        <begin position="219"/>
        <end position="229"/>
    </location>
</feature>
<protein>
    <recommendedName>
        <fullName evidence="7">C2H2-type domain-containing protein</fullName>
    </recommendedName>
</protein>
<evidence type="ECO:0000256" key="6">
    <source>
        <dbReference type="SAM" id="MobiDB-lite"/>
    </source>
</evidence>
<dbReference type="GO" id="GO:0008270">
    <property type="term" value="F:zinc ion binding"/>
    <property type="evidence" value="ECO:0007669"/>
    <property type="project" value="UniProtKB-KW"/>
</dbReference>
<evidence type="ECO:0000256" key="1">
    <source>
        <dbReference type="ARBA" id="ARBA00022723"/>
    </source>
</evidence>
<dbReference type="PANTHER" id="PTHR23235:SF120">
    <property type="entry name" value="KRUPPEL-LIKE FACTOR 15"/>
    <property type="match status" value="1"/>
</dbReference>
<name>A0AAD5X6R8_9FUNG</name>
<dbReference type="FunFam" id="3.30.160.60:FF:000125">
    <property type="entry name" value="Putative zinc finger protein 143"/>
    <property type="match status" value="1"/>
</dbReference>
<evidence type="ECO:0000256" key="4">
    <source>
        <dbReference type="ARBA" id="ARBA00022833"/>
    </source>
</evidence>
<dbReference type="AlphaFoldDB" id="A0AAD5X6R8"/>
<feature type="compositionally biased region" description="Pro residues" evidence="6">
    <location>
        <begin position="230"/>
        <end position="240"/>
    </location>
</feature>
<proteinExistence type="predicted"/>
<dbReference type="Gene3D" id="3.30.160.60">
    <property type="entry name" value="Classic Zinc Finger"/>
    <property type="match status" value="3"/>
</dbReference>
<evidence type="ECO:0000313" key="9">
    <source>
        <dbReference type="Proteomes" id="UP001212841"/>
    </source>
</evidence>
<dbReference type="Pfam" id="PF00096">
    <property type="entry name" value="zf-C2H2"/>
    <property type="match status" value="2"/>
</dbReference>
<dbReference type="Proteomes" id="UP001212841">
    <property type="component" value="Unassembled WGS sequence"/>
</dbReference>
<dbReference type="GO" id="GO:0000981">
    <property type="term" value="F:DNA-binding transcription factor activity, RNA polymerase II-specific"/>
    <property type="evidence" value="ECO:0007669"/>
    <property type="project" value="TreeGrafter"/>
</dbReference>
<keyword evidence="2" id="KW-0677">Repeat</keyword>
<dbReference type="FunFam" id="3.30.160.60:FF:000100">
    <property type="entry name" value="Zinc finger 45-like"/>
    <property type="match status" value="1"/>
</dbReference>
<evidence type="ECO:0000256" key="2">
    <source>
        <dbReference type="ARBA" id="ARBA00022737"/>
    </source>
</evidence>
<reference evidence="8" key="1">
    <citation type="submission" date="2020-05" db="EMBL/GenBank/DDBJ databases">
        <title>Phylogenomic resolution of chytrid fungi.</title>
        <authorList>
            <person name="Stajich J.E."/>
            <person name="Amses K."/>
            <person name="Simmons R."/>
            <person name="Seto K."/>
            <person name="Myers J."/>
            <person name="Bonds A."/>
            <person name="Quandt C.A."/>
            <person name="Barry K."/>
            <person name="Liu P."/>
            <person name="Grigoriev I."/>
            <person name="Longcore J.E."/>
            <person name="James T.Y."/>
        </authorList>
    </citation>
    <scope>NUCLEOTIDE SEQUENCE</scope>
    <source>
        <strain evidence="8">JEL0318</strain>
    </source>
</reference>
<dbReference type="InterPro" id="IPR013087">
    <property type="entry name" value="Znf_C2H2_type"/>
</dbReference>
<dbReference type="PROSITE" id="PS00028">
    <property type="entry name" value="ZINC_FINGER_C2H2_1"/>
    <property type="match status" value="1"/>
</dbReference>
<accession>A0AAD5X6R8</accession>
<evidence type="ECO:0000256" key="5">
    <source>
        <dbReference type="PROSITE-ProRule" id="PRU00042"/>
    </source>
</evidence>
<sequence>MQIGANRARLAAKAKANAVPSRTFSSRPLNTFTQEKTALTTLPLNYEQLNLNEQFNLARQIPFPAPTAPDASTILDLEQLFAPYNGKDFDLMPAVDMLPQQQNTFTGPACSDIDQLVNSMFESIGEVAPMPSSYQQPIPQYNMTPQIDNMLPYDLPTPPISIEEAVDGEAEDPNTFLTTNTYVVSDPCNFSYTPTPTIQIDCASPSIPYHDFPMPSSPSPSSFSTSMSSPSPPCSPSSLPPADIPIENGLLAAPQSAPTKPRGAKKTFKCTLPGCTKEFTRKYNLASHIRCHSGERPFICPHCTSTEISFARKHDLRRHVKSLHSEMRPHKCTHCSLSFSRSDALKRHLAIEAKRLGLGIVGQVETKEEEEDEDLMDEDEEL</sequence>
<keyword evidence="4" id="KW-0862">Zinc</keyword>
<dbReference type="PANTHER" id="PTHR23235">
    <property type="entry name" value="KRUEPPEL-LIKE TRANSCRIPTION FACTOR"/>
    <property type="match status" value="1"/>
</dbReference>
<dbReference type="PROSITE" id="PS50157">
    <property type="entry name" value="ZINC_FINGER_C2H2_2"/>
    <property type="match status" value="2"/>
</dbReference>
<feature type="domain" description="C2H2-type" evidence="7">
    <location>
        <begin position="298"/>
        <end position="329"/>
    </location>
</feature>
<evidence type="ECO:0000259" key="7">
    <source>
        <dbReference type="PROSITE" id="PS50157"/>
    </source>
</evidence>
<dbReference type="EMBL" id="JADGJD010000002">
    <property type="protein sequence ID" value="KAJ3057518.1"/>
    <property type="molecule type" value="Genomic_DNA"/>
</dbReference>
<dbReference type="SMART" id="SM00355">
    <property type="entry name" value="ZnF_C2H2"/>
    <property type="match status" value="3"/>
</dbReference>
<comment type="caution">
    <text evidence="8">The sequence shown here is derived from an EMBL/GenBank/DDBJ whole genome shotgun (WGS) entry which is preliminary data.</text>
</comment>
<dbReference type="SUPFAM" id="SSF57667">
    <property type="entry name" value="beta-beta-alpha zinc fingers"/>
    <property type="match status" value="2"/>
</dbReference>
<keyword evidence="9" id="KW-1185">Reference proteome</keyword>
<organism evidence="8 9">
    <name type="scientific">Rhizophlyctis rosea</name>
    <dbReference type="NCBI Taxonomy" id="64517"/>
    <lineage>
        <taxon>Eukaryota</taxon>
        <taxon>Fungi</taxon>
        <taxon>Fungi incertae sedis</taxon>
        <taxon>Chytridiomycota</taxon>
        <taxon>Chytridiomycota incertae sedis</taxon>
        <taxon>Chytridiomycetes</taxon>
        <taxon>Rhizophlyctidales</taxon>
        <taxon>Rhizophlyctidaceae</taxon>
        <taxon>Rhizophlyctis</taxon>
    </lineage>
</organism>
<feature type="domain" description="C2H2-type" evidence="7">
    <location>
        <begin position="268"/>
        <end position="297"/>
    </location>
</feature>
<dbReference type="InterPro" id="IPR036236">
    <property type="entry name" value="Znf_C2H2_sf"/>
</dbReference>
<evidence type="ECO:0000256" key="3">
    <source>
        <dbReference type="ARBA" id="ARBA00022771"/>
    </source>
</evidence>
<gene>
    <name evidence="8" type="ORF">HK097_004040</name>
</gene>
<keyword evidence="1" id="KW-0479">Metal-binding</keyword>
<feature type="region of interest" description="Disordered" evidence="6">
    <location>
        <begin position="211"/>
        <end position="240"/>
    </location>
</feature>
<keyword evidence="3 5" id="KW-0863">Zinc-finger</keyword>
<evidence type="ECO:0000313" key="8">
    <source>
        <dbReference type="EMBL" id="KAJ3057518.1"/>
    </source>
</evidence>
<dbReference type="GO" id="GO:0000978">
    <property type="term" value="F:RNA polymerase II cis-regulatory region sequence-specific DNA binding"/>
    <property type="evidence" value="ECO:0007669"/>
    <property type="project" value="TreeGrafter"/>
</dbReference>